<dbReference type="AlphaFoldDB" id="A0AAN6XUE4"/>
<evidence type="ECO:0000313" key="3">
    <source>
        <dbReference type="Proteomes" id="UP001301769"/>
    </source>
</evidence>
<proteinExistence type="predicted"/>
<dbReference type="PANTHER" id="PTHR40619">
    <property type="entry name" value="FUNGAL STAND N-TERMINAL GOODBYE DOMAIN-CONTAINING PROTEIN"/>
    <property type="match status" value="1"/>
</dbReference>
<organism evidence="2 3">
    <name type="scientific">Rhypophila decipiens</name>
    <dbReference type="NCBI Taxonomy" id="261697"/>
    <lineage>
        <taxon>Eukaryota</taxon>
        <taxon>Fungi</taxon>
        <taxon>Dikarya</taxon>
        <taxon>Ascomycota</taxon>
        <taxon>Pezizomycotina</taxon>
        <taxon>Sordariomycetes</taxon>
        <taxon>Sordariomycetidae</taxon>
        <taxon>Sordariales</taxon>
        <taxon>Naviculisporaceae</taxon>
        <taxon>Rhypophila</taxon>
    </lineage>
</organism>
<dbReference type="EMBL" id="MU858622">
    <property type="protein sequence ID" value="KAK4205921.1"/>
    <property type="molecule type" value="Genomic_DNA"/>
</dbReference>
<keyword evidence="3" id="KW-1185">Reference proteome</keyword>
<reference evidence="2" key="2">
    <citation type="submission" date="2023-05" db="EMBL/GenBank/DDBJ databases">
        <authorList>
            <consortium name="Lawrence Berkeley National Laboratory"/>
            <person name="Steindorff A."/>
            <person name="Hensen N."/>
            <person name="Bonometti L."/>
            <person name="Westerberg I."/>
            <person name="Brannstrom I.O."/>
            <person name="Guillou S."/>
            <person name="Cros-Aarteil S."/>
            <person name="Calhoun S."/>
            <person name="Haridas S."/>
            <person name="Kuo A."/>
            <person name="Mondo S."/>
            <person name="Pangilinan J."/>
            <person name="Riley R."/>
            <person name="Labutti K."/>
            <person name="Andreopoulos B."/>
            <person name="Lipzen A."/>
            <person name="Chen C."/>
            <person name="Yanf M."/>
            <person name="Daum C."/>
            <person name="Ng V."/>
            <person name="Clum A."/>
            <person name="Ohm R."/>
            <person name="Martin F."/>
            <person name="Silar P."/>
            <person name="Natvig D."/>
            <person name="Lalanne C."/>
            <person name="Gautier V."/>
            <person name="Ament-Velasquez S.L."/>
            <person name="Kruys A."/>
            <person name="Hutchinson M.I."/>
            <person name="Powell A.J."/>
            <person name="Barry K."/>
            <person name="Miller A.N."/>
            <person name="Grigoriev I.V."/>
            <person name="Debuchy R."/>
            <person name="Gladieux P."/>
            <person name="Thoren M.H."/>
            <person name="Johannesson H."/>
        </authorList>
    </citation>
    <scope>NUCLEOTIDE SEQUENCE</scope>
    <source>
        <strain evidence="2">PSN293</strain>
    </source>
</reference>
<evidence type="ECO:0000256" key="1">
    <source>
        <dbReference type="SAM" id="Coils"/>
    </source>
</evidence>
<protein>
    <submittedName>
        <fullName evidence="2">Uncharacterized protein</fullName>
    </submittedName>
</protein>
<name>A0AAN6XUE4_9PEZI</name>
<dbReference type="Proteomes" id="UP001301769">
    <property type="component" value="Unassembled WGS sequence"/>
</dbReference>
<comment type="caution">
    <text evidence="2">The sequence shown here is derived from an EMBL/GenBank/DDBJ whole genome shotgun (WGS) entry which is preliminary data.</text>
</comment>
<evidence type="ECO:0000313" key="2">
    <source>
        <dbReference type="EMBL" id="KAK4205921.1"/>
    </source>
</evidence>
<keyword evidence="1" id="KW-0175">Coiled coil</keyword>
<reference evidence="2" key="1">
    <citation type="journal article" date="2023" name="Mol. Phylogenet. Evol.">
        <title>Genome-scale phylogeny and comparative genomics of the fungal order Sordariales.</title>
        <authorList>
            <person name="Hensen N."/>
            <person name="Bonometti L."/>
            <person name="Westerberg I."/>
            <person name="Brannstrom I.O."/>
            <person name="Guillou S."/>
            <person name="Cros-Aarteil S."/>
            <person name="Calhoun S."/>
            <person name="Haridas S."/>
            <person name="Kuo A."/>
            <person name="Mondo S."/>
            <person name="Pangilinan J."/>
            <person name="Riley R."/>
            <person name="LaButti K."/>
            <person name="Andreopoulos B."/>
            <person name="Lipzen A."/>
            <person name="Chen C."/>
            <person name="Yan M."/>
            <person name="Daum C."/>
            <person name="Ng V."/>
            <person name="Clum A."/>
            <person name="Steindorff A."/>
            <person name="Ohm R.A."/>
            <person name="Martin F."/>
            <person name="Silar P."/>
            <person name="Natvig D.O."/>
            <person name="Lalanne C."/>
            <person name="Gautier V."/>
            <person name="Ament-Velasquez S.L."/>
            <person name="Kruys A."/>
            <person name="Hutchinson M.I."/>
            <person name="Powell A.J."/>
            <person name="Barry K."/>
            <person name="Miller A.N."/>
            <person name="Grigoriev I.V."/>
            <person name="Debuchy R."/>
            <person name="Gladieux P."/>
            <person name="Hiltunen Thoren M."/>
            <person name="Johannesson H."/>
        </authorList>
    </citation>
    <scope>NUCLEOTIDE SEQUENCE</scope>
    <source>
        <strain evidence="2">PSN293</strain>
    </source>
</reference>
<feature type="coiled-coil region" evidence="1">
    <location>
        <begin position="334"/>
        <end position="361"/>
    </location>
</feature>
<gene>
    <name evidence="2" type="ORF">QBC37DRAFT_162840</name>
</gene>
<accession>A0AAN6XUE4</accession>
<dbReference type="PANTHER" id="PTHR40619:SF3">
    <property type="entry name" value="FUNGAL STAND N-TERMINAL GOODBYE DOMAIN-CONTAINING PROTEIN"/>
    <property type="match status" value="1"/>
</dbReference>
<sequence>METRNPERIPRAVAERMKDDNEVSIFTTFITSNVPTNTNINSQSVGLTQPPIRTPIYIKDKAQLMFKVNDRPLHEAVKTYLSENPDSEIWQHLESKDWSWSHVLEELQKTKEVYKGKAKNNIVRRLVRDHAQDFVTYSESLLAMVPQEYGGGLLQLAFKIIFQAVKRRSDTCEKIFTALERFPQIIADVEGFKVTYHAHMYFQECYSRLHYALADCIPRLIDVLLRRGSQSGIKQRCKEMVVDGVAKVEEIVKPLNEAQETLLRCQKHLQANDVAQTLAHAQSTNITLKSTETKLEAMTKRVDSLQVAVDSISPELREFFLNVLRERGARDRELKKQKIETERMETQRREWEQRVLEHSKQVEALQGWVQKLQQTVMENSLVSERIESTSPRRRSPKFLRPTQTRITISDAPMICTDDERHAVIQDLQQVRRAHNNFDNAALARASYLIATPRFLEWLMEPDSDIVLVDGHCADQSSGNISPLSTFCAGLVQTLSNSENMHQDISKLLPHEPRVVLSFFCGEHARCDDSLDGPHGMIRSLIDQLVTLWPYDEPPDISPPLYRADPFDPVTWQRTDIKFLCQIFEELLVQLGPEYPVYCIMDGLSHFETENWNWMSNLFIVVGCLLDYIRRQQEEWDYKDGNGLAPLKVLLVSPERSTDICWEFSESEQISLRAGNSGELSSILWAG</sequence>